<name>A0A0R2DK86_9LACO</name>
<feature type="transmembrane region" description="Helical" evidence="7">
    <location>
        <begin position="72"/>
        <end position="92"/>
    </location>
</feature>
<reference evidence="9 10" key="1">
    <citation type="journal article" date="2015" name="Genome Announc.">
        <title>Expanding the biotechnology potential of lactobacilli through comparative genomics of 213 strains and associated genera.</title>
        <authorList>
            <person name="Sun Z."/>
            <person name="Harris H.M."/>
            <person name="McCann A."/>
            <person name="Guo C."/>
            <person name="Argimon S."/>
            <person name="Zhang W."/>
            <person name="Yang X."/>
            <person name="Jeffery I.B."/>
            <person name="Cooney J.C."/>
            <person name="Kagawa T.F."/>
            <person name="Liu W."/>
            <person name="Song Y."/>
            <person name="Salvetti E."/>
            <person name="Wrobel A."/>
            <person name="Rasinkangas P."/>
            <person name="Parkhill J."/>
            <person name="Rea M.C."/>
            <person name="O'Sullivan O."/>
            <person name="Ritari J."/>
            <person name="Douillard F.P."/>
            <person name="Paul Ross R."/>
            <person name="Yang R."/>
            <person name="Briner A.E."/>
            <person name="Felis G.E."/>
            <person name="de Vos W.M."/>
            <person name="Barrangou R."/>
            <person name="Klaenhammer T.R."/>
            <person name="Caufield P.W."/>
            <person name="Cui Y."/>
            <person name="Zhang H."/>
            <person name="O'Toole P.W."/>
        </authorList>
    </citation>
    <scope>NUCLEOTIDE SEQUENCE [LARGE SCALE GENOMIC DNA]</scope>
    <source>
        <strain evidence="9 10">DSM 23037</strain>
    </source>
</reference>
<keyword evidence="3 7" id="KW-0812">Transmembrane</keyword>
<evidence type="ECO:0000256" key="7">
    <source>
        <dbReference type="SAM" id="Phobius"/>
    </source>
</evidence>
<evidence type="ECO:0000256" key="4">
    <source>
        <dbReference type="ARBA" id="ARBA00022801"/>
    </source>
</evidence>
<comment type="caution">
    <text evidence="9">The sequence shown here is derived from an EMBL/GenBank/DDBJ whole genome shotgun (WGS) entry which is preliminary data.</text>
</comment>
<keyword evidence="6 7" id="KW-0472">Membrane</keyword>
<dbReference type="STRING" id="1423744.FC86_GL000987"/>
<dbReference type="GO" id="GO:0016020">
    <property type="term" value="C:membrane"/>
    <property type="evidence" value="ECO:0007669"/>
    <property type="project" value="UniProtKB-SubCell"/>
</dbReference>
<keyword evidence="9" id="KW-0645">Protease</keyword>
<dbReference type="PANTHER" id="PTHR43731:SF14">
    <property type="entry name" value="PRESENILIN-ASSOCIATED RHOMBOID-LIKE PROTEIN, MITOCHONDRIAL"/>
    <property type="match status" value="1"/>
</dbReference>
<organism evidence="9 10">
    <name type="scientific">Holzapfeliella floricola DSM 23037 = JCM 16512</name>
    <dbReference type="NCBI Taxonomy" id="1423744"/>
    <lineage>
        <taxon>Bacteria</taxon>
        <taxon>Bacillati</taxon>
        <taxon>Bacillota</taxon>
        <taxon>Bacilli</taxon>
        <taxon>Lactobacillales</taxon>
        <taxon>Lactobacillaceae</taxon>
        <taxon>Holzapfeliella</taxon>
    </lineage>
</organism>
<proteinExistence type="inferred from homology"/>
<feature type="domain" description="Peptidase S54 rhomboid" evidence="8">
    <location>
        <begin position="63"/>
        <end position="199"/>
    </location>
</feature>
<dbReference type="Pfam" id="PF01694">
    <property type="entry name" value="Rhomboid"/>
    <property type="match status" value="1"/>
</dbReference>
<dbReference type="Gene3D" id="1.20.1540.10">
    <property type="entry name" value="Rhomboid-like"/>
    <property type="match status" value="1"/>
</dbReference>
<protein>
    <submittedName>
        <fullName evidence="9">Membrane-associated serine protease</fullName>
    </submittedName>
</protein>
<evidence type="ECO:0000256" key="5">
    <source>
        <dbReference type="ARBA" id="ARBA00022989"/>
    </source>
</evidence>
<dbReference type="GO" id="GO:0004252">
    <property type="term" value="F:serine-type endopeptidase activity"/>
    <property type="evidence" value="ECO:0007669"/>
    <property type="project" value="InterPro"/>
</dbReference>
<evidence type="ECO:0000256" key="2">
    <source>
        <dbReference type="ARBA" id="ARBA00009045"/>
    </source>
</evidence>
<evidence type="ECO:0000313" key="9">
    <source>
        <dbReference type="EMBL" id="KRN03875.1"/>
    </source>
</evidence>
<dbReference type="RefSeq" id="WP_056975185.1">
    <property type="nucleotide sequence ID" value="NZ_AYZL01000020.1"/>
</dbReference>
<sequence length="235" mass="26110">MQKIKRFITSDMVVTYTLLGVMALVFLFECLSSRRLALFDSAIDSGTLLNFGSLFNPLVIMFNQWWRLITAQFIHINLLHFISNAVMIYYVSQFLEPTLGKIKYLSVFLLSGIGGNLMSLAFGSDLTVSAGASTSLFGLFGVILVLVWDNQTPAMMAIKQQFLALAILNLVLDLFISDINIQGHFGGLLFGVLFGIIFGGQKNQKLYATRWRIVAIFATIILTLILIGIGMQVSY</sequence>
<dbReference type="OrthoDB" id="9813074at2"/>
<feature type="transmembrane region" description="Helical" evidence="7">
    <location>
        <begin position="213"/>
        <end position="233"/>
    </location>
</feature>
<feature type="transmembrane region" description="Helical" evidence="7">
    <location>
        <begin position="183"/>
        <end position="201"/>
    </location>
</feature>
<feature type="transmembrane region" description="Helical" evidence="7">
    <location>
        <begin position="12"/>
        <end position="31"/>
    </location>
</feature>
<feature type="transmembrane region" description="Helical" evidence="7">
    <location>
        <begin position="128"/>
        <end position="148"/>
    </location>
</feature>
<evidence type="ECO:0000256" key="1">
    <source>
        <dbReference type="ARBA" id="ARBA00004141"/>
    </source>
</evidence>
<dbReference type="EMBL" id="AYZL01000020">
    <property type="protein sequence ID" value="KRN03875.1"/>
    <property type="molecule type" value="Genomic_DNA"/>
</dbReference>
<keyword evidence="4" id="KW-0378">Hydrolase</keyword>
<dbReference type="InterPro" id="IPR022764">
    <property type="entry name" value="Peptidase_S54_rhomboid_dom"/>
</dbReference>
<keyword evidence="5 7" id="KW-1133">Transmembrane helix</keyword>
<evidence type="ECO:0000256" key="3">
    <source>
        <dbReference type="ARBA" id="ARBA00022692"/>
    </source>
</evidence>
<dbReference type="InterPro" id="IPR050925">
    <property type="entry name" value="Rhomboid_protease_S54"/>
</dbReference>
<dbReference type="GO" id="GO:0006508">
    <property type="term" value="P:proteolysis"/>
    <property type="evidence" value="ECO:0007669"/>
    <property type="project" value="UniProtKB-KW"/>
</dbReference>
<dbReference type="AlphaFoldDB" id="A0A0R2DK86"/>
<evidence type="ECO:0000256" key="6">
    <source>
        <dbReference type="ARBA" id="ARBA00023136"/>
    </source>
</evidence>
<keyword evidence="10" id="KW-1185">Reference proteome</keyword>
<evidence type="ECO:0000259" key="8">
    <source>
        <dbReference type="Pfam" id="PF01694"/>
    </source>
</evidence>
<dbReference type="SUPFAM" id="SSF144091">
    <property type="entry name" value="Rhomboid-like"/>
    <property type="match status" value="1"/>
</dbReference>
<dbReference type="InterPro" id="IPR035952">
    <property type="entry name" value="Rhomboid-like_sf"/>
</dbReference>
<dbReference type="PANTHER" id="PTHR43731">
    <property type="entry name" value="RHOMBOID PROTEASE"/>
    <property type="match status" value="1"/>
</dbReference>
<dbReference type="PATRIC" id="fig|1423744.4.peg.1013"/>
<evidence type="ECO:0000313" key="10">
    <source>
        <dbReference type="Proteomes" id="UP000051378"/>
    </source>
</evidence>
<feature type="transmembrane region" description="Helical" evidence="7">
    <location>
        <begin position="160"/>
        <end position="177"/>
    </location>
</feature>
<accession>A0A0R2DK86</accession>
<feature type="transmembrane region" description="Helical" evidence="7">
    <location>
        <begin position="43"/>
        <end position="66"/>
    </location>
</feature>
<dbReference type="Proteomes" id="UP000051378">
    <property type="component" value="Unassembled WGS sequence"/>
</dbReference>
<comment type="subcellular location">
    <subcellularLocation>
        <location evidence="1">Membrane</location>
        <topology evidence="1">Multi-pass membrane protein</topology>
    </subcellularLocation>
</comment>
<gene>
    <name evidence="9" type="ORF">FC86_GL000987</name>
</gene>
<comment type="similarity">
    <text evidence="2">Belongs to the peptidase S54 family.</text>
</comment>